<accession>A0A645FD87</accession>
<proteinExistence type="predicted"/>
<dbReference type="EMBL" id="VSSQ01058652">
    <property type="protein sequence ID" value="MPN12321.1"/>
    <property type="molecule type" value="Genomic_DNA"/>
</dbReference>
<gene>
    <name evidence="2" type="ORF">SDC9_159637</name>
</gene>
<name>A0A645FD87_9ZZZZ</name>
<organism evidence="2">
    <name type="scientific">bioreactor metagenome</name>
    <dbReference type="NCBI Taxonomy" id="1076179"/>
    <lineage>
        <taxon>unclassified sequences</taxon>
        <taxon>metagenomes</taxon>
        <taxon>ecological metagenomes</taxon>
    </lineage>
</organism>
<comment type="caution">
    <text evidence="2">The sequence shown here is derived from an EMBL/GenBank/DDBJ whole genome shotgun (WGS) entry which is preliminary data.</text>
</comment>
<reference evidence="2" key="1">
    <citation type="submission" date="2019-08" db="EMBL/GenBank/DDBJ databases">
        <authorList>
            <person name="Kucharzyk K."/>
            <person name="Murdoch R.W."/>
            <person name="Higgins S."/>
            <person name="Loffler F."/>
        </authorList>
    </citation>
    <scope>NUCLEOTIDE SEQUENCE</scope>
</reference>
<evidence type="ECO:0000259" key="1">
    <source>
        <dbReference type="Pfam" id="PF12733"/>
    </source>
</evidence>
<dbReference type="InterPro" id="IPR025883">
    <property type="entry name" value="Cadherin-like_domain"/>
</dbReference>
<dbReference type="Pfam" id="PF12733">
    <property type="entry name" value="Cadherin-like"/>
    <property type="match status" value="1"/>
</dbReference>
<evidence type="ECO:0000313" key="2">
    <source>
        <dbReference type="EMBL" id="MPN12321.1"/>
    </source>
</evidence>
<sequence>MCIPQDSTATVLNITPVKEGVNATIGVNGTAVTSGTPWPVTIPAVGGSVSVPFKVTAPQVTDTTYTVNVAKATSAYLQSVTGIPGVNFVKTTYDYTTSVTVPKVKATVIPEDTSAAIEVTVNGTSIPYTQSLSFTPNIGLNELVIKVTSSFGGDSRTYAFHITKS</sequence>
<feature type="domain" description="Cadherin-like beta-sandwich-like" evidence="1">
    <location>
        <begin position="87"/>
        <end position="164"/>
    </location>
</feature>
<protein>
    <recommendedName>
        <fullName evidence="1">Cadherin-like beta-sandwich-like domain-containing protein</fullName>
    </recommendedName>
</protein>
<dbReference type="AlphaFoldDB" id="A0A645FD87"/>